<proteinExistence type="predicted"/>
<reference evidence="2 3" key="1">
    <citation type="submission" date="2018-02" db="EMBL/GenBank/DDBJ databases">
        <authorList>
            <person name="Ng W.L."/>
            <person name="Stoner T.H."/>
            <person name="Russell D.A."/>
            <person name="Garlena R.A."/>
            <person name="Stoner T.H."/>
            <person name="Pope W.H."/>
            <person name="Jacobs-Sera D."/>
            <person name="Hatfull G.F."/>
        </authorList>
    </citation>
    <scope>NUCLEOTIDE SEQUENCE [LARGE SCALE GENOMIC DNA]</scope>
</reference>
<sequence>MGLMGTIAQQFPARRQPDGRIWYRSEPFGWTDNPEMAHPSYFAPDAPPVIENDPARPDQPDMNAHAAGDLGVAADRFDHCDECPFEDDKACNPRTTECGHVQRALEVCPHGYPTADECGICRAKARADRNRSNCGPAAPQTPEPASPGTTTPDERNETTVTELALDGTVAAEPRFTKTMGYPLPPENPRAKIVYDGWGRYKLPSPSTGRPTAYSRSTTVASTLDDTYNLNRWKIRTQVAAVLQAIEAETLAAERDQSGFDAPLDERTETLAALMGELRQKIADGNDNKTNNVIDQIDNLCGGRDAAELGEAVHAWLEAIDIGIVLPRDVPDMFKPYVEAYRSLLRRYGLIAVPEYVERIVLNDRGEETVAGTLDRIYYCVTDGKLYLGDVKTSKTLEFGYLTYGTQFAVYGYATKILAVDASGWEPMPEIDQTQCFCVLIPSDVPENAEIVTFDLWAGGEAMIAALAARRIRKEAKKTIPYRHAIPTPSKQALRYVEARQAIEDIADLSEAGAIREQYQDVWDDDLTRLGGVVAGLLNPA</sequence>
<evidence type="ECO:0008006" key="4">
    <source>
        <dbReference type="Google" id="ProtNLM"/>
    </source>
</evidence>
<gene>
    <name evidence="2" type="primary">49</name>
    <name evidence="2" type="ORF">PBI_BALOO_49</name>
</gene>
<evidence type="ECO:0000256" key="1">
    <source>
        <dbReference type="SAM" id="MobiDB-lite"/>
    </source>
</evidence>
<evidence type="ECO:0000313" key="2">
    <source>
        <dbReference type="EMBL" id="AVJ49055.1"/>
    </source>
</evidence>
<evidence type="ECO:0000313" key="3">
    <source>
        <dbReference type="Proteomes" id="UP000241655"/>
    </source>
</evidence>
<protein>
    <recommendedName>
        <fullName evidence="4">RecB-like exonuclease/helicase</fullName>
    </recommendedName>
</protein>
<feature type="region of interest" description="Disordered" evidence="1">
    <location>
        <begin position="130"/>
        <end position="156"/>
    </location>
</feature>
<dbReference type="Proteomes" id="UP000241655">
    <property type="component" value="Segment"/>
</dbReference>
<dbReference type="EMBL" id="MG920059">
    <property type="protein sequence ID" value="AVJ49055.1"/>
    <property type="molecule type" value="Genomic_DNA"/>
</dbReference>
<name>A0A2P1CDK9_9CAUD</name>
<accession>A0A2P1CDK9</accession>
<organism evidence="2 3">
    <name type="scientific">Mycobacterium phage Baloo</name>
    <dbReference type="NCBI Taxonomy" id="2099645"/>
    <lineage>
        <taxon>Viruses</taxon>
        <taxon>Duplodnaviria</taxon>
        <taxon>Heunggongvirae</taxon>
        <taxon>Uroviricota</taxon>
        <taxon>Caudoviricetes</taxon>
        <taxon>Bclasvirinae</taxon>
        <taxon>Pipefishvirus</taxon>
        <taxon>Pipefishvirus athena</taxon>
    </lineage>
</organism>